<accession>A0A4C1U4T6</accession>
<dbReference type="Proteomes" id="UP000299102">
    <property type="component" value="Unassembled WGS sequence"/>
</dbReference>
<feature type="region of interest" description="Disordered" evidence="1">
    <location>
        <begin position="88"/>
        <end position="107"/>
    </location>
</feature>
<sequence length="107" mass="11911">MELEGGHRNSVIKQRNSIEFGLIGFVLKSTLILYGNQGLMMELEVWQPTSYVRNIKDSSEKNYGMSVAIASHMTEPCIAHVMASPQHSSCAAPMSRRNRPPRHPSAV</sequence>
<evidence type="ECO:0000313" key="3">
    <source>
        <dbReference type="Proteomes" id="UP000299102"/>
    </source>
</evidence>
<dbReference type="OrthoDB" id="7339153at2759"/>
<feature type="compositionally biased region" description="Basic residues" evidence="1">
    <location>
        <begin position="96"/>
        <end position="107"/>
    </location>
</feature>
<proteinExistence type="predicted"/>
<name>A0A4C1U4T6_EUMVA</name>
<gene>
    <name evidence="2" type="ORF">EVAR_11929_1</name>
</gene>
<dbReference type="EMBL" id="BGZK01000128">
    <property type="protein sequence ID" value="GBP21331.1"/>
    <property type="molecule type" value="Genomic_DNA"/>
</dbReference>
<dbReference type="AlphaFoldDB" id="A0A4C1U4T6"/>
<organism evidence="2 3">
    <name type="scientific">Eumeta variegata</name>
    <name type="common">Bagworm moth</name>
    <name type="synonym">Eumeta japonica</name>
    <dbReference type="NCBI Taxonomy" id="151549"/>
    <lineage>
        <taxon>Eukaryota</taxon>
        <taxon>Metazoa</taxon>
        <taxon>Ecdysozoa</taxon>
        <taxon>Arthropoda</taxon>
        <taxon>Hexapoda</taxon>
        <taxon>Insecta</taxon>
        <taxon>Pterygota</taxon>
        <taxon>Neoptera</taxon>
        <taxon>Endopterygota</taxon>
        <taxon>Lepidoptera</taxon>
        <taxon>Glossata</taxon>
        <taxon>Ditrysia</taxon>
        <taxon>Tineoidea</taxon>
        <taxon>Psychidae</taxon>
        <taxon>Oiketicinae</taxon>
        <taxon>Eumeta</taxon>
    </lineage>
</organism>
<comment type="caution">
    <text evidence="2">The sequence shown here is derived from an EMBL/GenBank/DDBJ whole genome shotgun (WGS) entry which is preliminary data.</text>
</comment>
<evidence type="ECO:0000313" key="2">
    <source>
        <dbReference type="EMBL" id="GBP21331.1"/>
    </source>
</evidence>
<keyword evidence="3" id="KW-1185">Reference proteome</keyword>
<evidence type="ECO:0000256" key="1">
    <source>
        <dbReference type="SAM" id="MobiDB-lite"/>
    </source>
</evidence>
<protein>
    <submittedName>
        <fullName evidence="2">Uncharacterized protein</fullName>
    </submittedName>
</protein>
<reference evidence="2 3" key="1">
    <citation type="journal article" date="2019" name="Commun. Biol.">
        <title>The bagworm genome reveals a unique fibroin gene that provides high tensile strength.</title>
        <authorList>
            <person name="Kono N."/>
            <person name="Nakamura H."/>
            <person name="Ohtoshi R."/>
            <person name="Tomita M."/>
            <person name="Numata K."/>
            <person name="Arakawa K."/>
        </authorList>
    </citation>
    <scope>NUCLEOTIDE SEQUENCE [LARGE SCALE GENOMIC DNA]</scope>
</reference>